<organism evidence="1 2">
    <name type="scientific">Tritrichomonas foetus</name>
    <dbReference type="NCBI Taxonomy" id="1144522"/>
    <lineage>
        <taxon>Eukaryota</taxon>
        <taxon>Metamonada</taxon>
        <taxon>Parabasalia</taxon>
        <taxon>Tritrichomonadida</taxon>
        <taxon>Tritrichomonadidae</taxon>
        <taxon>Tritrichomonas</taxon>
    </lineage>
</organism>
<dbReference type="AlphaFoldDB" id="A0A1J4KZY0"/>
<evidence type="ECO:0000313" key="2">
    <source>
        <dbReference type="Proteomes" id="UP000179807"/>
    </source>
</evidence>
<protein>
    <submittedName>
        <fullName evidence="1">Uncharacterized protein</fullName>
    </submittedName>
</protein>
<comment type="caution">
    <text evidence="1">The sequence shown here is derived from an EMBL/GenBank/DDBJ whole genome shotgun (WGS) entry which is preliminary data.</text>
</comment>
<accession>A0A1J4KZY0</accession>
<sequence length="665" mass="77494">MNKTVQNRQSDKTINIITFGLVVRIYCPRHVGNQLNRIISKIDLNKVSFSEISQNIFKLISNYKLPCQVWLSILNRNTILPETNQYQIIRSIVELFLHFGEPPVSIYNYFSIVVRDVQKESAIPDLLHNVLQLHSRFKSQLPASNLLELTKELIKYIPVRHDEPLEPLLPLTEADVYSNEFPPPFMMKSNFKSHTFNKDKGSDDESENLDTAPKIDTSYVKSTEIEPCKGFPFFITNMVGKSYSVGSEGDNYNVERESHQMYSSILQVMFTRFESVVVHDDHFDSLLTLGNKPGVRQHILLRDFYGDYWHRYARLLKDHNHSQAIFNRCRMNSVKVLRAQYYVTRELKSFLKHMPTFDLAEFRNFSMKDEITQVNFKPSFDACSLLEDIMRYLPDMSWFFEEVLKSIGLLTIDQFVSISLICGNSLANALYHYCQCVDLIYKFLPLPQQDESSFAEVTGTFNTENLDCFNDKFIQKYRDDKGFEVNSIMAEYQSMVSGEIQATSLVPIEQQGEYYLPSVEKDDRYVAPIENIVFYFSKKYLASFKNTHLTFAQKFVTDFNSHYDNAERWIEEAEDRFGAKAKYFLQFCYVAQRLSAMASAMRATNEWNMTYELFSKYGKIHSIQRDVLNKNFPVYLFEARMKLAFTLVKIEYSSDSQSLTIIPLG</sequence>
<keyword evidence="2" id="KW-1185">Reference proteome</keyword>
<dbReference type="EMBL" id="MLAK01000261">
    <property type="protein sequence ID" value="OHT15157.1"/>
    <property type="molecule type" value="Genomic_DNA"/>
</dbReference>
<dbReference type="Proteomes" id="UP000179807">
    <property type="component" value="Unassembled WGS sequence"/>
</dbReference>
<proteinExistence type="predicted"/>
<evidence type="ECO:0000313" key="1">
    <source>
        <dbReference type="EMBL" id="OHT15157.1"/>
    </source>
</evidence>
<dbReference type="RefSeq" id="XP_068368293.1">
    <property type="nucleotide sequence ID" value="XM_068497744.1"/>
</dbReference>
<reference evidence="1" key="1">
    <citation type="submission" date="2016-10" db="EMBL/GenBank/DDBJ databases">
        <authorList>
            <person name="Benchimol M."/>
            <person name="Almeida L.G."/>
            <person name="Vasconcelos A.T."/>
            <person name="Perreira-Neves A."/>
            <person name="Rosa I.A."/>
            <person name="Tasca T."/>
            <person name="Bogo M.R."/>
            <person name="de Souza W."/>
        </authorList>
    </citation>
    <scope>NUCLEOTIDE SEQUENCE [LARGE SCALE GENOMIC DNA]</scope>
    <source>
        <strain evidence="1">K</strain>
    </source>
</reference>
<name>A0A1J4KZY0_9EUKA</name>
<dbReference type="VEuPathDB" id="TrichDB:TRFO_14325"/>
<dbReference type="GeneID" id="94832448"/>
<gene>
    <name evidence="1" type="ORF">TRFO_14325</name>
</gene>